<feature type="region of interest" description="Disordered" evidence="2">
    <location>
        <begin position="232"/>
        <end position="264"/>
    </location>
</feature>
<feature type="compositionally biased region" description="Low complexity" evidence="2">
    <location>
        <begin position="983"/>
        <end position="997"/>
    </location>
</feature>
<dbReference type="Pfam" id="PF00855">
    <property type="entry name" value="PWWP"/>
    <property type="match status" value="1"/>
</dbReference>
<feature type="region of interest" description="Disordered" evidence="2">
    <location>
        <begin position="329"/>
        <end position="358"/>
    </location>
</feature>
<dbReference type="CDD" id="cd05162">
    <property type="entry name" value="PWWP"/>
    <property type="match status" value="1"/>
</dbReference>
<dbReference type="InterPro" id="IPR000313">
    <property type="entry name" value="PWWP_dom"/>
</dbReference>
<feature type="compositionally biased region" description="Polar residues" evidence="2">
    <location>
        <begin position="2255"/>
        <end position="2274"/>
    </location>
</feature>
<evidence type="ECO:0000256" key="1">
    <source>
        <dbReference type="SAM" id="Coils"/>
    </source>
</evidence>
<feature type="compositionally biased region" description="Basic and acidic residues" evidence="2">
    <location>
        <begin position="2275"/>
        <end position="2291"/>
    </location>
</feature>
<feature type="region of interest" description="Disordered" evidence="2">
    <location>
        <begin position="679"/>
        <end position="713"/>
    </location>
</feature>
<feature type="compositionally biased region" description="Polar residues" evidence="2">
    <location>
        <begin position="1041"/>
        <end position="1052"/>
    </location>
</feature>
<sequence>MCDQTPVEYKDGDIVWVKLGSCWWPGEVQDIKSIDEEIIAVPKKPIIAAVKFFDEDCYEFIKSIDRIYLYNCSKKNEFIRKGLDLHRAKHEYMKKFPTDVSKAEERTNGDPKIIDDPIFAPEKKSNVAALIFGTPKQKKSTKKSLGSGQKALSTKSTPSSAKSSKQTKVITHPRFLGYDDHEVRILVQSSEQVDVPQEEPEEKVMYKCAACGFSTERVDVSIMHHKSHIQGLFPAPVSSPKLKKRTQTKRPRKSKMTKSKTTSIMEDLQLIEQGLFFHSESSEDDSLDAESSPKRKRKKTKRKPSKNTSAEKRETVIDIRGDLLAEWDEDDSENETDTPPLNISQPVEPIEQNDEVKEAGVVKEKSCFDFNDEDEDEIVSASGGRKIPRVIPPPDRPRSIDLENPISSLENVGASSPQNGFSIVEESPVEHTSGNMELSVDSTLDRNEILKIIHQVDESSEEQLPGRLDKESEDLLEKDKMEDLDLAFKDILEATVVPDLPEIPHSLKFEQNPYEPKVTKLPEKSPVSEVKSTDAEMAARLINPKKRFVKSFEDFEQQIHNEQKKLQLEQAVAAIKEKNEEVKELGKLEATVEVAKLKTQLKNKLDNADYVEESKPKRPRLLRDRILSSHREELEDLHKEVPKEFDLIDTHTTTSDYSSVISLPRATSTVPDDLLESSYTITSDDKESPPTELSVTNEEDSLKEPIIEDEHTRPRRLSIKMSEINETPFELKETTQLLEVETEETLHLKPTQVFDISKESVNISEVEPLIETETVNSRSAEVESLEVDAVHRSEVTEKSHEVDEVEALGAETKESDHPEEMEEPKVSEAEIKISEVIEEGKTIEEIEVEEVSHNVEESITTDIVTSEEIEEQPLLQESVIVDDVPSLAGDVFDNGQHTVEDLSALTTLAAVSELSTNLTVSTALNEKSKIIEDNLTSIDKGNLNFVTMDDLAEGQVEISDVCVSKVKSSPMNLMNFSVDFGDSSSPVSSGKVASPASNVSEEEIHQPDSIEMSLGKVFEGESEVSKSDSQGGELKEKGEEQTCSSVVSSNSKPFLKKPRKSVSEKFKPPEYSSSSKLLEILTDSKPKSLHSDVGEQLPKTVAALCVESPSSTLLSKSKSEKFYSTKESVPFTKHLLKGKEIPKEINVSQVMAKPKDEKYSISKDNLSIAKNVKYDSKNSKFILKPTASIKSYSSNKSCKPVILSEKIIKRMPETQEGVSVRKVTSNNAQDFEDIDAYIIQKPLKKVIPKEEEEVTDPPATKKAVPTKGKAKILQQTIIKPATAELTQQSQDDAMFDINSMPIVLGDQILTTDGIEKMPVVISEEQQAPKTTEQHVLISNKAVTPQPLILKTYSSQKVGKSRIYQPTPTTTTKLIKSSPTIISRPGKQDKYIILPGTTTSATSKYAVAKRPGATKRMTPVILPTPSVASKLQATTEPSGNKIMIVTNQQGQQSRVLLTPAQQKIFGYPNTSSKLVKSTIKGNILQKTGARTSSPITKIQPHGGGEITTASQTIMSTEPVLVSVKSSPLRPIKSDLSKNRKFQVQHQKVPLQEGLSTFKNSTLPSQQKMIIIKNQQGQIVKRFQGTDDALLEQQVAEQVQAIKANSGSFSPMNLTTKVKPPVKRTYIKKPEAQKSTKVATKIVKSESVPPLAPISPKRTDTLLLPQTVVKGDAPSQKPEAVQQKPLNQLIIQDALGNQTTIMEGQILALPSGETVDGQPQSYMLVTLDESGNLAPLNNEALLSLDPNLTLGGDLSNMVLQLDDGAAKKSLTKLEPSPALSEASKPVETPELPKTEALIEAVATPKLETEPLPSVDPQPNVQTVTCSINNDPNQQLIITGDPISTQKFIESLTEGNADLANLLASAEGNILIQTDEQQILINTDSENQVLLPLGSERLDAPESDSNPIFATQPVKNQDILAAALADTDVFQQEQTVSPIHNKLGPSQLSPNSGLYPTGVANVLETTLSLSSPIMTPLEVPSTNNKKIPDEEMDILTTEVPKNVDLPITITDPNISQTVAQQQVVSLMTNELGANLELPLPLADQVVVPATEMHSPSYGFPLSSLEDSVTGVDVQKSFSGPISMPLLTEDDPQESSVSEVTIECSEISEEIDKEDMMEDDCLKKKIKRTSLLESTDSIIKDDAKSLTARSFLGTPMTSEEGLCTLGGAMCSSLSEPPPDMFDLSIVSSHFVTGTDIKTPERTELIEIPKSTTPEVNENSQEFESYEENKIDNDAPLRSPVDSPAVHIDENSCEIPVQPQIVTDLTSSTFDSMDTSNFESTKRTEDDESNDRKEFD</sequence>
<name>A0A1Y1MWZ1_PHOPY</name>
<evidence type="ECO:0000313" key="4">
    <source>
        <dbReference type="EMBL" id="JAV90171.1"/>
    </source>
</evidence>
<protein>
    <recommendedName>
        <fullName evidence="3">PWWP domain-containing protein</fullName>
    </recommendedName>
</protein>
<proteinExistence type="predicted"/>
<feature type="domain" description="PWWP" evidence="3">
    <location>
        <begin position="12"/>
        <end position="96"/>
    </location>
</feature>
<evidence type="ECO:0000259" key="3">
    <source>
        <dbReference type="Pfam" id="PF00855"/>
    </source>
</evidence>
<feature type="region of interest" description="Disordered" evidence="2">
    <location>
        <begin position="138"/>
        <end position="167"/>
    </location>
</feature>
<dbReference type="SUPFAM" id="SSF63748">
    <property type="entry name" value="Tudor/PWWP/MBT"/>
    <property type="match status" value="1"/>
</dbReference>
<organism evidence="4">
    <name type="scientific">Photinus pyralis</name>
    <name type="common">Common eastern firefly</name>
    <name type="synonym">Lampyris pyralis</name>
    <dbReference type="NCBI Taxonomy" id="7054"/>
    <lineage>
        <taxon>Eukaryota</taxon>
        <taxon>Metazoa</taxon>
        <taxon>Ecdysozoa</taxon>
        <taxon>Arthropoda</taxon>
        <taxon>Hexapoda</taxon>
        <taxon>Insecta</taxon>
        <taxon>Pterygota</taxon>
        <taxon>Neoptera</taxon>
        <taxon>Endopterygota</taxon>
        <taxon>Coleoptera</taxon>
        <taxon>Polyphaga</taxon>
        <taxon>Elateriformia</taxon>
        <taxon>Elateroidea</taxon>
        <taxon>Lampyridae</taxon>
        <taxon>Lampyrinae</taxon>
        <taxon>Photinus</taxon>
    </lineage>
</organism>
<keyword evidence="1" id="KW-0175">Coiled coil</keyword>
<evidence type="ECO:0000256" key="2">
    <source>
        <dbReference type="SAM" id="MobiDB-lite"/>
    </source>
</evidence>
<feature type="region of interest" description="Disordered" evidence="2">
    <location>
        <begin position="983"/>
        <end position="1070"/>
    </location>
</feature>
<feature type="compositionally biased region" description="Basic and acidic residues" evidence="2">
    <location>
        <begin position="700"/>
        <end position="712"/>
    </location>
</feature>
<feature type="compositionally biased region" description="Polar residues" evidence="2">
    <location>
        <begin position="2209"/>
        <end position="2218"/>
    </location>
</feature>
<dbReference type="EMBL" id="GEZM01018603">
    <property type="protein sequence ID" value="JAV90171.1"/>
    <property type="molecule type" value="Transcribed_RNA"/>
</dbReference>
<feature type="region of interest" description="Disordered" evidence="2">
    <location>
        <begin position="2209"/>
        <end position="2291"/>
    </location>
</feature>
<dbReference type="Gene3D" id="2.30.30.140">
    <property type="match status" value="1"/>
</dbReference>
<feature type="compositionally biased region" description="Low complexity" evidence="2">
    <location>
        <begin position="153"/>
        <end position="167"/>
    </location>
</feature>
<feature type="region of interest" description="Disordered" evidence="2">
    <location>
        <begin position="373"/>
        <end position="403"/>
    </location>
</feature>
<feature type="coiled-coil region" evidence="1">
    <location>
        <begin position="561"/>
        <end position="588"/>
    </location>
</feature>
<feature type="region of interest" description="Disordered" evidence="2">
    <location>
        <begin position="279"/>
        <end position="317"/>
    </location>
</feature>
<feature type="compositionally biased region" description="Polar residues" evidence="2">
    <location>
        <begin position="143"/>
        <end position="152"/>
    </location>
</feature>
<reference evidence="4" key="1">
    <citation type="journal article" date="2016" name="Sci. Rep.">
        <title>Molecular characterization of firefly nuptial gifts: a multi-omics approach sheds light on postcopulatory sexual selection.</title>
        <authorList>
            <person name="Al-Wathiqui N."/>
            <person name="Fallon T.R."/>
            <person name="South A."/>
            <person name="Weng J.K."/>
            <person name="Lewis S.M."/>
        </authorList>
    </citation>
    <scope>NUCLEOTIDE SEQUENCE</scope>
</reference>
<feature type="compositionally biased region" description="Basic residues" evidence="2">
    <location>
        <begin position="294"/>
        <end position="305"/>
    </location>
</feature>
<accession>A0A1Y1MWZ1</accession>
<feature type="compositionally biased region" description="Basic residues" evidence="2">
    <location>
        <begin position="241"/>
        <end position="258"/>
    </location>
</feature>